<evidence type="ECO:0000313" key="2">
    <source>
        <dbReference type="EMBL" id="GAA5482714.1"/>
    </source>
</evidence>
<keyword evidence="1" id="KW-0732">Signal</keyword>
<evidence type="ECO:0008006" key="4">
    <source>
        <dbReference type="Google" id="ProtNLM"/>
    </source>
</evidence>
<dbReference type="EMBL" id="BAABRI010000009">
    <property type="protein sequence ID" value="GAA5482714.1"/>
    <property type="molecule type" value="Genomic_DNA"/>
</dbReference>
<accession>A0ABP9URT6</accession>
<evidence type="ECO:0000256" key="1">
    <source>
        <dbReference type="SAM" id="SignalP"/>
    </source>
</evidence>
<protein>
    <recommendedName>
        <fullName evidence="4">Transglutaminase-like domain-containing protein</fullName>
    </recommendedName>
</protein>
<keyword evidence="3" id="KW-1185">Reference proteome</keyword>
<name>A0ABP9URT6_9BACT</name>
<gene>
    <name evidence="2" type="ORF">Hsar01_01937</name>
</gene>
<feature type="chain" id="PRO_5045362559" description="Transglutaminase-like domain-containing protein" evidence="1">
    <location>
        <begin position="21"/>
        <end position="605"/>
    </location>
</feature>
<organism evidence="2 3">
    <name type="scientific">Haloferula sargassicola</name>
    <dbReference type="NCBI Taxonomy" id="490096"/>
    <lineage>
        <taxon>Bacteria</taxon>
        <taxon>Pseudomonadati</taxon>
        <taxon>Verrucomicrobiota</taxon>
        <taxon>Verrucomicrobiia</taxon>
        <taxon>Verrucomicrobiales</taxon>
        <taxon>Verrucomicrobiaceae</taxon>
        <taxon>Haloferula</taxon>
    </lineage>
</organism>
<dbReference type="Proteomes" id="UP001476282">
    <property type="component" value="Unassembled WGS sequence"/>
</dbReference>
<feature type="signal peptide" evidence="1">
    <location>
        <begin position="1"/>
        <end position="20"/>
    </location>
</feature>
<comment type="caution">
    <text evidence="2">The sequence shown here is derived from an EMBL/GenBank/DDBJ whole genome shotgun (WGS) entry which is preliminary data.</text>
</comment>
<evidence type="ECO:0000313" key="3">
    <source>
        <dbReference type="Proteomes" id="UP001476282"/>
    </source>
</evidence>
<reference evidence="2 3" key="1">
    <citation type="submission" date="2024-02" db="EMBL/GenBank/DDBJ databases">
        <title>Haloferula sargassicola NBRC 104335.</title>
        <authorList>
            <person name="Ichikawa N."/>
            <person name="Katano-Makiyama Y."/>
            <person name="Hidaka K."/>
        </authorList>
    </citation>
    <scope>NUCLEOTIDE SEQUENCE [LARGE SCALE GENOMIC DNA]</scope>
    <source>
        <strain evidence="2 3">NBRC 104335</strain>
    </source>
</reference>
<dbReference type="RefSeq" id="WP_353566846.1">
    <property type="nucleotide sequence ID" value="NZ_BAABRI010000009.1"/>
</dbReference>
<sequence>MNPGRSLFPPLVRLRTFAVAAVMAIPASRAAEIPGLSEDTALAECLATGDFGALQGMLEKDAETIVGSLEAGAELDLADPATRLRLLLWAVLERFPVADMAGDSGYVPEFLRWLFTQPGKLETLLAEIRPEDREDRVLEIWSELWGRDREPENRNHYANLALALALIYDQSGGVPKAQDPQHATPDLEYRYRWLRDQSEAGKLTESCKDRPVRELVRVVDFNISLEEAEWVHKHISGPPSQCGNEYDDIEYLMERAVNGLNPYDSYSLEQIKKHGGICADQAHYSVNAAKVRGIAAMVTGGTGDRGAHAWISYMPGPHEWAHHADQGITNGYIHCSQRDARMPERQLVMESERDFDPDRRVPALIGVGLAKVAMELGKYDVARSQLAAGEKAAGLNLELWQAEAALLEESGASAEVWQDFIQRLEREYRDYPDVREWSLDLKIEHLISRLPEEEVVSLIERELRRVARKVGTQGSALFSTIQRIGGMIAKSTDPDAGKNLRAFYKTCFRRYGEDLELCGKMMDAYEKTGRGLDDVRIELPHDVLRFYKRHVDTGSKEFFRAKMELSLLQKVADIYRDLAPDDLDAYDGIVKDIERRRARIERAAQ</sequence>
<proteinExistence type="predicted"/>